<keyword evidence="5" id="KW-0472">Membrane</keyword>
<gene>
    <name evidence="7" type="ORF">A2909_00555</name>
</gene>
<evidence type="ECO:0000259" key="6">
    <source>
        <dbReference type="Pfam" id="PF04085"/>
    </source>
</evidence>
<dbReference type="InterPro" id="IPR055342">
    <property type="entry name" value="MreC_beta-barrel_core"/>
</dbReference>
<dbReference type="Pfam" id="PF04085">
    <property type="entry name" value="MreC"/>
    <property type="match status" value="1"/>
</dbReference>
<feature type="transmembrane region" description="Helical" evidence="5">
    <location>
        <begin position="12"/>
        <end position="31"/>
    </location>
</feature>
<evidence type="ECO:0000256" key="2">
    <source>
        <dbReference type="ARBA" id="ARBA00013855"/>
    </source>
</evidence>
<proteinExistence type="inferred from homology"/>
<evidence type="ECO:0000256" key="3">
    <source>
        <dbReference type="ARBA" id="ARBA00022960"/>
    </source>
</evidence>
<dbReference type="Gene3D" id="2.40.10.350">
    <property type="entry name" value="Rod shape-determining protein MreC, domain 2"/>
    <property type="match status" value="1"/>
</dbReference>
<dbReference type="InterPro" id="IPR042175">
    <property type="entry name" value="Cell/Rod_MreC_2"/>
</dbReference>
<protein>
    <recommendedName>
        <fullName evidence="2">Cell shape-determining protein MreC</fullName>
    </recommendedName>
    <alternativeName>
        <fullName evidence="4">Cell shape protein MreC</fullName>
    </alternativeName>
</protein>
<evidence type="ECO:0000313" key="7">
    <source>
        <dbReference type="EMBL" id="OHA13008.1"/>
    </source>
</evidence>
<keyword evidence="5" id="KW-0812">Transmembrane</keyword>
<dbReference type="GO" id="GO:0008360">
    <property type="term" value="P:regulation of cell shape"/>
    <property type="evidence" value="ECO:0007669"/>
    <property type="project" value="UniProtKB-KW"/>
</dbReference>
<keyword evidence="5" id="KW-1133">Transmembrane helix</keyword>
<organism evidence="7 8">
    <name type="scientific">Candidatus Tagabacteria bacterium RIFCSPLOWO2_01_FULL_39_11</name>
    <dbReference type="NCBI Taxonomy" id="1802295"/>
    <lineage>
        <taxon>Bacteria</taxon>
        <taxon>Candidatus Tagaibacteriota</taxon>
    </lineage>
</organism>
<sequence>MFKRKDNRGVRYVVIVGALVALVFLVNVGAVKARLAKFGLYAANPAIYFKNKIDKFAGKILAAFRSRKDLIQKNDLLIQENLLLKSKADMKDILEEENLKILQAFGRNLDEFSGDEDKGILGTILYRPPYSDFDTLIIDAGLEEGVEKGMTVTAFGDIILGHIDAVSKHTSKVKLISFFGEETNIFLEPAGIPAIAQGIGGGNLRIVLPKDSKIEEGEKILTAHVKPLFAGIVERIQRSDSDFFLKAFFRFPINIQEIRYVLVKYL</sequence>
<name>A0A1G2LN15_9BACT</name>
<comment type="similarity">
    <text evidence="1">Belongs to the MreC family.</text>
</comment>
<dbReference type="PANTHER" id="PTHR34138:SF1">
    <property type="entry name" value="CELL SHAPE-DETERMINING PROTEIN MREC"/>
    <property type="match status" value="1"/>
</dbReference>
<dbReference type="PANTHER" id="PTHR34138">
    <property type="entry name" value="CELL SHAPE-DETERMINING PROTEIN MREC"/>
    <property type="match status" value="1"/>
</dbReference>
<feature type="domain" description="Rod shape-determining protein MreC beta-barrel core" evidence="6">
    <location>
        <begin position="125"/>
        <end position="263"/>
    </location>
</feature>
<evidence type="ECO:0000313" key="8">
    <source>
        <dbReference type="Proteomes" id="UP000178302"/>
    </source>
</evidence>
<reference evidence="7 8" key="1">
    <citation type="journal article" date="2016" name="Nat. Commun.">
        <title>Thousands of microbial genomes shed light on interconnected biogeochemical processes in an aquifer system.</title>
        <authorList>
            <person name="Anantharaman K."/>
            <person name="Brown C.T."/>
            <person name="Hug L.A."/>
            <person name="Sharon I."/>
            <person name="Castelle C.J."/>
            <person name="Probst A.J."/>
            <person name="Thomas B.C."/>
            <person name="Singh A."/>
            <person name="Wilkins M.J."/>
            <person name="Karaoz U."/>
            <person name="Brodie E.L."/>
            <person name="Williams K.H."/>
            <person name="Hubbard S.S."/>
            <person name="Banfield J.F."/>
        </authorList>
    </citation>
    <scope>NUCLEOTIDE SEQUENCE [LARGE SCALE GENOMIC DNA]</scope>
</reference>
<dbReference type="Gene3D" id="2.40.10.340">
    <property type="entry name" value="Rod shape-determining protein MreC, domain 1"/>
    <property type="match status" value="1"/>
</dbReference>
<dbReference type="Proteomes" id="UP000178302">
    <property type="component" value="Unassembled WGS sequence"/>
</dbReference>
<dbReference type="EMBL" id="MHQZ01000043">
    <property type="protein sequence ID" value="OHA13008.1"/>
    <property type="molecule type" value="Genomic_DNA"/>
</dbReference>
<evidence type="ECO:0000256" key="4">
    <source>
        <dbReference type="ARBA" id="ARBA00032089"/>
    </source>
</evidence>
<comment type="caution">
    <text evidence="7">The sequence shown here is derived from an EMBL/GenBank/DDBJ whole genome shotgun (WGS) entry which is preliminary data.</text>
</comment>
<dbReference type="InterPro" id="IPR042177">
    <property type="entry name" value="Cell/Rod_1"/>
</dbReference>
<keyword evidence="3" id="KW-0133">Cell shape</keyword>
<accession>A0A1G2LN15</accession>
<dbReference type="GO" id="GO:0005886">
    <property type="term" value="C:plasma membrane"/>
    <property type="evidence" value="ECO:0007669"/>
    <property type="project" value="TreeGrafter"/>
</dbReference>
<dbReference type="AlphaFoldDB" id="A0A1G2LN15"/>
<evidence type="ECO:0000256" key="5">
    <source>
        <dbReference type="SAM" id="Phobius"/>
    </source>
</evidence>
<evidence type="ECO:0000256" key="1">
    <source>
        <dbReference type="ARBA" id="ARBA00009369"/>
    </source>
</evidence>
<dbReference type="InterPro" id="IPR007221">
    <property type="entry name" value="MreC"/>
</dbReference>